<feature type="domain" description="Aldehyde dehydrogenase" evidence="5">
    <location>
        <begin position="8"/>
        <end position="442"/>
    </location>
</feature>
<reference evidence="6" key="1">
    <citation type="submission" date="2020-05" db="EMBL/GenBank/DDBJ databases">
        <title>Phylogenomic resolution of chytrid fungi.</title>
        <authorList>
            <person name="Stajich J.E."/>
            <person name="Amses K."/>
            <person name="Simmons R."/>
            <person name="Seto K."/>
            <person name="Myers J."/>
            <person name="Bonds A."/>
            <person name="Quandt C.A."/>
            <person name="Barry K."/>
            <person name="Liu P."/>
            <person name="Grigoriev I."/>
            <person name="Longcore J.E."/>
            <person name="James T.Y."/>
        </authorList>
    </citation>
    <scope>NUCLEOTIDE SEQUENCE</scope>
    <source>
        <strain evidence="6">JEL0513</strain>
    </source>
</reference>
<proteinExistence type="inferred from homology"/>
<gene>
    <name evidence="6" type="primary">ALDH3B2</name>
    <name evidence="6" type="ORF">HK100_008748</name>
</gene>
<evidence type="ECO:0000256" key="4">
    <source>
        <dbReference type="PIRSR" id="PIRSR036492-1"/>
    </source>
</evidence>
<dbReference type="PIRSF" id="PIRSF036492">
    <property type="entry name" value="ALDH"/>
    <property type="match status" value="1"/>
</dbReference>
<feature type="non-terminal residue" evidence="6">
    <location>
        <position position="1"/>
    </location>
</feature>
<dbReference type="PROSITE" id="PS00070">
    <property type="entry name" value="ALDEHYDE_DEHYDR_CYS"/>
    <property type="match status" value="1"/>
</dbReference>
<dbReference type="InterPro" id="IPR016160">
    <property type="entry name" value="Ald_DH_CS_CYS"/>
</dbReference>
<evidence type="ECO:0000313" key="6">
    <source>
        <dbReference type="EMBL" id="KAJ3086331.1"/>
    </source>
</evidence>
<dbReference type="PANTHER" id="PTHR43570:SF16">
    <property type="entry name" value="ALDEHYDE DEHYDROGENASE TYPE III, ISOFORM Q"/>
    <property type="match status" value="1"/>
</dbReference>
<dbReference type="GO" id="GO:0004029">
    <property type="term" value="F:aldehyde dehydrogenase (NAD+) activity"/>
    <property type="evidence" value="ECO:0007669"/>
    <property type="project" value="TreeGrafter"/>
</dbReference>
<evidence type="ECO:0000259" key="5">
    <source>
        <dbReference type="Pfam" id="PF00171"/>
    </source>
</evidence>
<evidence type="ECO:0000313" key="7">
    <source>
        <dbReference type="Proteomes" id="UP001211907"/>
    </source>
</evidence>
<dbReference type="InterPro" id="IPR016163">
    <property type="entry name" value="Ald_DH_C"/>
</dbReference>
<sequence length="444" mass="48456">MSSIKVNVEQLAETTPTSLEDIPKIVASLHATFATNKTRDLAWRRDQLRKLYNFLDDQYDLISEALYKDLNKDAGTVLHDVMIASSEAAHFLEHLDEYARPIRAKKTLMTLFDRNRILLDPLGVVCIIGTWNYPIQLLLGPLACAIAAGNCALLKPSEVATHTEALLLEWVPRIFDNDAIRIVSGGIPQATAILAQKFDHIFYTGNESVGKIILTAAAKHLTPVTLELGGKCPAYVDSHIANIDTVATRIMFGKLANMGQTCIAPDYILVHEKIATKLVPALKKALVKLYTDNPRAVAQYGRVINKNHTQRLVDVLQRQLALNHSRVVAGGEFDVDERYVAPLIVAGVTPEDPLMESEIFGPLLGIIEVSSVENAIAIINSKSHSLMLYIHSDNAKVVEKVIGATRSGSVSVNDYLVNMALSDLPFGGVGGSGMGAYHGRTGFL</sequence>
<dbReference type="PANTHER" id="PTHR43570">
    <property type="entry name" value="ALDEHYDE DEHYDROGENASE"/>
    <property type="match status" value="1"/>
</dbReference>
<dbReference type="GO" id="GO:0006081">
    <property type="term" value="P:aldehyde metabolic process"/>
    <property type="evidence" value="ECO:0007669"/>
    <property type="project" value="InterPro"/>
</dbReference>
<dbReference type="FunFam" id="3.40.605.10:FF:000004">
    <property type="entry name" value="Aldehyde dehydrogenase"/>
    <property type="match status" value="1"/>
</dbReference>
<dbReference type="Gene3D" id="3.40.309.10">
    <property type="entry name" value="Aldehyde Dehydrogenase, Chain A, domain 2"/>
    <property type="match status" value="1"/>
</dbReference>
<dbReference type="SUPFAM" id="SSF53720">
    <property type="entry name" value="ALDH-like"/>
    <property type="match status" value="1"/>
</dbReference>
<dbReference type="InterPro" id="IPR016161">
    <property type="entry name" value="Ald_DH/histidinol_DH"/>
</dbReference>
<comment type="caution">
    <text evidence="6">The sequence shown here is derived from an EMBL/GenBank/DDBJ whole genome shotgun (WGS) entry which is preliminary data.</text>
</comment>
<dbReference type="InterPro" id="IPR012394">
    <property type="entry name" value="Aldehyde_DH_NAD(P)"/>
</dbReference>
<dbReference type="FunFam" id="3.40.309.10:FF:000003">
    <property type="entry name" value="Aldehyde dehydrogenase"/>
    <property type="match status" value="1"/>
</dbReference>
<keyword evidence="7" id="KW-1185">Reference proteome</keyword>
<organism evidence="6 7">
    <name type="scientific">Physocladia obscura</name>
    <dbReference type="NCBI Taxonomy" id="109957"/>
    <lineage>
        <taxon>Eukaryota</taxon>
        <taxon>Fungi</taxon>
        <taxon>Fungi incertae sedis</taxon>
        <taxon>Chytridiomycota</taxon>
        <taxon>Chytridiomycota incertae sedis</taxon>
        <taxon>Chytridiomycetes</taxon>
        <taxon>Chytridiales</taxon>
        <taxon>Chytriomycetaceae</taxon>
        <taxon>Physocladia</taxon>
    </lineage>
</organism>
<comment type="similarity">
    <text evidence="1">Belongs to the aldehyde dehydrogenase family.</text>
</comment>
<keyword evidence="2" id="KW-0560">Oxidoreductase</keyword>
<feature type="active site" evidence="4">
    <location>
        <position position="262"/>
    </location>
</feature>
<evidence type="ECO:0000256" key="1">
    <source>
        <dbReference type="ARBA" id="ARBA00009986"/>
    </source>
</evidence>
<dbReference type="Pfam" id="PF00171">
    <property type="entry name" value="Aldedh"/>
    <property type="match status" value="1"/>
</dbReference>
<evidence type="ECO:0000256" key="2">
    <source>
        <dbReference type="ARBA" id="ARBA00023002"/>
    </source>
</evidence>
<accession>A0AAD5SNV6</accession>
<name>A0AAD5SNV6_9FUNG</name>
<dbReference type="Proteomes" id="UP001211907">
    <property type="component" value="Unassembled WGS sequence"/>
</dbReference>
<dbReference type="InterPro" id="IPR015590">
    <property type="entry name" value="Aldehyde_DH_dom"/>
</dbReference>
<dbReference type="EMBL" id="JADGJH010004303">
    <property type="protein sequence ID" value="KAJ3086331.1"/>
    <property type="molecule type" value="Genomic_DNA"/>
</dbReference>
<protein>
    <submittedName>
        <fullName evidence="6">Aldehyde dehydrogenase</fullName>
    </submittedName>
</protein>
<dbReference type="CDD" id="cd07087">
    <property type="entry name" value="ALDH_F3-13-14_CALDH-like"/>
    <property type="match status" value="1"/>
</dbReference>
<evidence type="ECO:0000256" key="3">
    <source>
        <dbReference type="ARBA" id="ARBA00023027"/>
    </source>
</evidence>
<dbReference type="InterPro" id="IPR016162">
    <property type="entry name" value="Ald_DH_N"/>
</dbReference>
<dbReference type="Gene3D" id="3.40.605.10">
    <property type="entry name" value="Aldehyde Dehydrogenase, Chain A, domain 1"/>
    <property type="match status" value="1"/>
</dbReference>
<dbReference type="GO" id="GO:0005737">
    <property type="term" value="C:cytoplasm"/>
    <property type="evidence" value="ECO:0007669"/>
    <property type="project" value="TreeGrafter"/>
</dbReference>
<feature type="active site" evidence="4">
    <location>
        <position position="227"/>
    </location>
</feature>
<dbReference type="AlphaFoldDB" id="A0AAD5SNV6"/>
<keyword evidence="3" id="KW-0520">NAD</keyword>